<sequence>MQAPVSWLRELADVPADATGEDIAAALVRVGLEEEGLHGGDISGPLVVGRVLSVEPEPQKNGKTINWCTVDVGEHGQRVTEGKAQEIVCGAHNFKAGDLVVCVLPGGVLPGGFEISARKTYGHVSNGMICSQAELGLGDDHSGIIVLAELLGEEAAAALTPGDDAIALLGLADEVIEVNVTPDRGYCFSMRGIAREYALSTGVGFRDPADLATPEPNDTGYAVQLTDTSPLEGVAGCDRYVARVVRGVDVTASSPGWMQKRLTQVGMRPISLAVDVTNYVMMLLGQPLHAFDLDTLSGSVGTRRARPGEKLTTLDDVVRPLDPEDLLIVDGADTPLAIAGVMGGATSEVSGTTTNVLIEAAHFDPITVARSSRRHRLTTEASKRFERGVDHAVAAAAAQLAVDLLVEHGGGTADPGVSDVDHRVPAEAFDFDTRLPTRYVGLEYPRDEVLGTLRAIGCDVAEAGAAEGRADHVSVLPPSWRPDLTNGPELVEEVARVRGYDQIPSVLPQPKAAGRGLTHGQRVRRVIATTLAHQGLVEVLSYPFVAPSVFDRLGLGADDERRHVVTLVNPLSDEAPVMRTSVLDTLLDTLRRNVARGSRDVAVYEIGLVTRAAQDPTSAPVPGIEQRPDDATLAAILGAVPRQPRHAAYAAAGEVEHGGPWGPGRKADTSDAVAWALAVGRSVGLGLVVTSVVRAPWHPGRCAQLALTDGTVVGHAGELHPKVTTALDLPARTVAGELDVDVLVAATGAPLAASTLSTYPLAHTDVALVVEESVPAAAVEAALREGAGESLESLTLFDVYRGEQVGAGQKSLAYRLTFRATDRTLTTDEVSALRDQAVAAAAARTGATQR</sequence>
<dbReference type="PROSITE" id="PS51447">
    <property type="entry name" value="FDX_ACB"/>
    <property type="match status" value="1"/>
</dbReference>
<keyword evidence="12 15" id="KW-0648">Protein biosynthesis</keyword>
<feature type="binding site" evidence="15">
    <location>
        <position position="493"/>
    </location>
    <ligand>
        <name>Mg(2+)</name>
        <dbReference type="ChEBI" id="CHEBI:18420"/>
        <note>shared with alpha subunit</note>
    </ligand>
</feature>
<dbReference type="EC" id="6.1.1.20" evidence="15"/>
<evidence type="ECO:0000256" key="10">
    <source>
        <dbReference type="ARBA" id="ARBA00022842"/>
    </source>
</evidence>
<dbReference type="PROSITE" id="PS50886">
    <property type="entry name" value="TRBD"/>
    <property type="match status" value="1"/>
</dbReference>
<evidence type="ECO:0000256" key="11">
    <source>
        <dbReference type="ARBA" id="ARBA00022884"/>
    </source>
</evidence>
<dbReference type="SUPFAM" id="SSF55681">
    <property type="entry name" value="Class II aaRS and biotin synthetases"/>
    <property type="match status" value="1"/>
</dbReference>
<comment type="caution">
    <text evidence="15">Lacks conserved residue(s) required for the propagation of feature annotation.</text>
</comment>
<keyword evidence="21" id="KW-1185">Reference proteome</keyword>
<protein>
    <recommendedName>
        <fullName evidence="15">Phenylalanine--tRNA ligase beta subunit</fullName>
        <ecNumber evidence="15">6.1.1.20</ecNumber>
    </recommendedName>
    <alternativeName>
        <fullName evidence="15">Phenylalanyl-tRNA synthetase beta subunit</fullName>
        <shortName evidence="15">PheRS</shortName>
    </alternativeName>
</protein>
<dbReference type="SMART" id="SM00874">
    <property type="entry name" value="B5"/>
    <property type="match status" value="1"/>
</dbReference>
<keyword evidence="10 15" id="KW-0460">Magnesium</keyword>
<reference evidence="20 21" key="1">
    <citation type="journal article" date="2019" name="Environ. Microbiol.">
        <title>Species interactions and distinct microbial communities in high Arctic permafrost affected cryosols are associated with the CH4 and CO2 gas fluxes.</title>
        <authorList>
            <person name="Altshuler I."/>
            <person name="Hamel J."/>
            <person name="Turney S."/>
            <person name="Magnuson E."/>
            <person name="Levesque R."/>
            <person name="Greer C."/>
            <person name="Whyte L.G."/>
        </authorList>
    </citation>
    <scope>NUCLEOTIDE SEQUENCE [LARGE SCALE GENOMIC DNA]</scope>
    <source>
        <strain evidence="20 21">S9.3A</strain>
    </source>
</reference>
<dbReference type="FunFam" id="3.50.40.10:FF:000001">
    <property type="entry name" value="Phenylalanine--tRNA ligase beta subunit"/>
    <property type="match status" value="1"/>
</dbReference>
<evidence type="ECO:0000259" key="19">
    <source>
        <dbReference type="PROSITE" id="PS51483"/>
    </source>
</evidence>
<dbReference type="Gene3D" id="3.50.40.10">
    <property type="entry name" value="Phenylalanyl-trna Synthetase, Chain B, domain 3"/>
    <property type="match status" value="1"/>
</dbReference>
<dbReference type="Gene3D" id="2.40.50.140">
    <property type="entry name" value="Nucleic acid-binding proteins"/>
    <property type="match status" value="1"/>
</dbReference>
<evidence type="ECO:0000256" key="16">
    <source>
        <dbReference type="PROSITE-ProRule" id="PRU00209"/>
    </source>
</evidence>
<dbReference type="InterPro" id="IPR009061">
    <property type="entry name" value="DNA-bd_dom_put_sf"/>
</dbReference>
<dbReference type="InterPro" id="IPR045060">
    <property type="entry name" value="Phe-tRNA-ligase_IIc_bsu"/>
</dbReference>
<evidence type="ECO:0000256" key="3">
    <source>
        <dbReference type="ARBA" id="ARBA00011209"/>
    </source>
</evidence>
<keyword evidence="5 16" id="KW-0820">tRNA-binding</keyword>
<feature type="domain" description="TRNA-binding" evidence="17">
    <location>
        <begin position="40"/>
        <end position="160"/>
    </location>
</feature>
<dbReference type="GO" id="GO:0009328">
    <property type="term" value="C:phenylalanine-tRNA ligase complex"/>
    <property type="evidence" value="ECO:0007669"/>
    <property type="project" value="TreeGrafter"/>
</dbReference>
<dbReference type="InterPro" id="IPR041616">
    <property type="entry name" value="PheRS_beta_core"/>
</dbReference>
<keyword evidence="8 15" id="KW-0547">Nucleotide-binding</keyword>
<keyword evidence="6 15" id="KW-0436">Ligase</keyword>
<dbReference type="Gene3D" id="3.30.930.10">
    <property type="entry name" value="Bira Bifunctional Protein, Domain 2"/>
    <property type="match status" value="1"/>
</dbReference>
<dbReference type="InterPro" id="IPR005121">
    <property type="entry name" value="Fdx_antiC-bd"/>
</dbReference>
<dbReference type="PANTHER" id="PTHR10947:SF0">
    <property type="entry name" value="PHENYLALANINE--TRNA LIGASE BETA SUBUNIT"/>
    <property type="match status" value="1"/>
</dbReference>
<keyword evidence="4 15" id="KW-0963">Cytoplasm</keyword>
<name>A0A502D4C5_9MICO</name>
<dbReference type="GO" id="GO:0006432">
    <property type="term" value="P:phenylalanyl-tRNA aminoacylation"/>
    <property type="evidence" value="ECO:0007669"/>
    <property type="project" value="UniProtKB-UniRule"/>
</dbReference>
<evidence type="ECO:0000313" key="21">
    <source>
        <dbReference type="Proteomes" id="UP000317722"/>
    </source>
</evidence>
<evidence type="ECO:0000256" key="2">
    <source>
        <dbReference type="ARBA" id="ARBA00008653"/>
    </source>
</evidence>
<dbReference type="AlphaFoldDB" id="A0A502D4C5"/>
<feature type="domain" description="B5" evidence="19">
    <location>
        <begin position="424"/>
        <end position="505"/>
    </location>
</feature>
<dbReference type="Pfam" id="PF17759">
    <property type="entry name" value="tRNA_synthFbeta"/>
    <property type="match status" value="1"/>
</dbReference>
<feature type="domain" description="FDX-ACB" evidence="18">
    <location>
        <begin position="757"/>
        <end position="850"/>
    </location>
</feature>
<dbReference type="InterPro" id="IPR033714">
    <property type="entry name" value="tRNA_bind_bactPheRS"/>
</dbReference>
<dbReference type="CDD" id="cd02796">
    <property type="entry name" value="tRNA_bind_bactPheRS"/>
    <property type="match status" value="1"/>
</dbReference>
<feature type="binding site" evidence="15">
    <location>
        <position position="492"/>
    </location>
    <ligand>
        <name>Mg(2+)</name>
        <dbReference type="ChEBI" id="CHEBI:18420"/>
        <note>shared with alpha subunit</note>
    </ligand>
</feature>
<dbReference type="InterPro" id="IPR005146">
    <property type="entry name" value="B3/B4_tRNA-bd"/>
</dbReference>
<dbReference type="EMBL" id="RCZM01000001">
    <property type="protein sequence ID" value="TPG19682.1"/>
    <property type="molecule type" value="Genomic_DNA"/>
</dbReference>
<evidence type="ECO:0000256" key="8">
    <source>
        <dbReference type="ARBA" id="ARBA00022741"/>
    </source>
</evidence>
<dbReference type="SUPFAM" id="SSF50249">
    <property type="entry name" value="Nucleic acid-binding proteins"/>
    <property type="match status" value="1"/>
</dbReference>
<comment type="similarity">
    <text evidence="2 15">Belongs to the phenylalanyl-tRNA synthetase beta subunit family. Type 1 subfamily.</text>
</comment>
<evidence type="ECO:0000256" key="5">
    <source>
        <dbReference type="ARBA" id="ARBA00022555"/>
    </source>
</evidence>
<feature type="binding site" evidence="15">
    <location>
        <position position="483"/>
    </location>
    <ligand>
        <name>Mg(2+)</name>
        <dbReference type="ChEBI" id="CHEBI:18420"/>
        <note>shared with alpha subunit</note>
    </ligand>
</feature>
<evidence type="ECO:0000256" key="13">
    <source>
        <dbReference type="ARBA" id="ARBA00023146"/>
    </source>
</evidence>
<evidence type="ECO:0000256" key="4">
    <source>
        <dbReference type="ARBA" id="ARBA00022490"/>
    </source>
</evidence>
<dbReference type="Pfam" id="PF03484">
    <property type="entry name" value="B5"/>
    <property type="match status" value="1"/>
</dbReference>
<dbReference type="SMART" id="SM00896">
    <property type="entry name" value="FDX-ACB"/>
    <property type="match status" value="1"/>
</dbReference>
<dbReference type="SUPFAM" id="SSF46955">
    <property type="entry name" value="Putative DNA-binding domain"/>
    <property type="match status" value="1"/>
</dbReference>
<dbReference type="FunFam" id="3.30.70.380:FF:000001">
    <property type="entry name" value="Phenylalanine--tRNA ligase beta subunit"/>
    <property type="match status" value="1"/>
</dbReference>
<dbReference type="SUPFAM" id="SSF54991">
    <property type="entry name" value="Anticodon-binding domain of PheRS"/>
    <property type="match status" value="1"/>
</dbReference>
<dbReference type="GO" id="GO:0004826">
    <property type="term" value="F:phenylalanine-tRNA ligase activity"/>
    <property type="evidence" value="ECO:0007669"/>
    <property type="project" value="UniProtKB-UniRule"/>
</dbReference>
<dbReference type="InterPro" id="IPR002547">
    <property type="entry name" value="tRNA-bd_dom"/>
</dbReference>
<dbReference type="GO" id="GO:0005524">
    <property type="term" value="F:ATP binding"/>
    <property type="evidence" value="ECO:0007669"/>
    <property type="project" value="UniProtKB-UniRule"/>
</dbReference>
<dbReference type="InterPro" id="IPR005147">
    <property type="entry name" value="tRNA_synthase_B5-dom"/>
</dbReference>
<dbReference type="PROSITE" id="PS51483">
    <property type="entry name" value="B5"/>
    <property type="match status" value="1"/>
</dbReference>
<comment type="subcellular location">
    <subcellularLocation>
        <location evidence="1 15">Cytoplasm</location>
    </subcellularLocation>
</comment>
<dbReference type="Gene3D" id="3.30.56.10">
    <property type="match status" value="2"/>
</dbReference>
<dbReference type="GO" id="GO:0000287">
    <property type="term" value="F:magnesium ion binding"/>
    <property type="evidence" value="ECO:0007669"/>
    <property type="project" value="UniProtKB-UniRule"/>
</dbReference>
<dbReference type="InterPro" id="IPR012340">
    <property type="entry name" value="NA-bd_OB-fold"/>
</dbReference>
<comment type="catalytic activity">
    <reaction evidence="14 15">
        <text>tRNA(Phe) + L-phenylalanine + ATP = L-phenylalanyl-tRNA(Phe) + AMP + diphosphate + H(+)</text>
        <dbReference type="Rhea" id="RHEA:19413"/>
        <dbReference type="Rhea" id="RHEA-COMP:9668"/>
        <dbReference type="Rhea" id="RHEA-COMP:9699"/>
        <dbReference type="ChEBI" id="CHEBI:15378"/>
        <dbReference type="ChEBI" id="CHEBI:30616"/>
        <dbReference type="ChEBI" id="CHEBI:33019"/>
        <dbReference type="ChEBI" id="CHEBI:58095"/>
        <dbReference type="ChEBI" id="CHEBI:78442"/>
        <dbReference type="ChEBI" id="CHEBI:78531"/>
        <dbReference type="ChEBI" id="CHEBI:456215"/>
        <dbReference type="EC" id="6.1.1.20"/>
    </reaction>
</comment>
<evidence type="ECO:0000313" key="20">
    <source>
        <dbReference type="EMBL" id="TPG19682.1"/>
    </source>
</evidence>
<dbReference type="Proteomes" id="UP000317722">
    <property type="component" value="Unassembled WGS sequence"/>
</dbReference>
<dbReference type="SUPFAM" id="SSF56037">
    <property type="entry name" value="PheT/TilS domain"/>
    <property type="match status" value="1"/>
</dbReference>
<dbReference type="Gene3D" id="3.30.70.380">
    <property type="entry name" value="Ferrodoxin-fold anticodon-binding domain"/>
    <property type="match status" value="1"/>
</dbReference>
<keyword evidence="7 15" id="KW-0479">Metal-binding</keyword>
<keyword evidence="13 15" id="KW-0030">Aminoacyl-tRNA synthetase</keyword>
<dbReference type="NCBIfam" id="TIGR00472">
    <property type="entry name" value="pheT_bact"/>
    <property type="match status" value="1"/>
</dbReference>
<dbReference type="SMART" id="SM00873">
    <property type="entry name" value="B3_4"/>
    <property type="match status" value="1"/>
</dbReference>
<dbReference type="InterPro" id="IPR045864">
    <property type="entry name" value="aa-tRNA-synth_II/BPL/LPL"/>
</dbReference>
<evidence type="ECO:0000256" key="1">
    <source>
        <dbReference type="ARBA" id="ARBA00004496"/>
    </source>
</evidence>
<dbReference type="InterPro" id="IPR036690">
    <property type="entry name" value="Fdx_antiC-bd_sf"/>
</dbReference>
<dbReference type="InterPro" id="IPR020825">
    <property type="entry name" value="Phe-tRNA_synthase-like_B3/B4"/>
</dbReference>
<comment type="cofactor">
    <cofactor evidence="15">
        <name>Mg(2+)</name>
        <dbReference type="ChEBI" id="CHEBI:18420"/>
    </cofactor>
    <text evidence="15">Binds 2 magnesium ions per tetramer.</text>
</comment>
<dbReference type="OrthoDB" id="9805455at2"/>
<evidence type="ECO:0000259" key="18">
    <source>
        <dbReference type="PROSITE" id="PS51447"/>
    </source>
</evidence>
<evidence type="ECO:0000256" key="9">
    <source>
        <dbReference type="ARBA" id="ARBA00022840"/>
    </source>
</evidence>
<evidence type="ECO:0000256" key="15">
    <source>
        <dbReference type="HAMAP-Rule" id="MF_00283"/>
    </source>
</evidence>
<comment type="caution">
    <text evidence="20">The sequence shown here is derived from an EMBL/GenBank/DDBJ whole genome shotgun (WGS) entry which is preliminary data.</text>
</comment>
<evidence type="ECO:0000256" key="12">
    <source>
        <dbReference type="ARBA" id="ARBA00022917"/>
    </source>
</evidence>
<organism evidence="20 21">
    <name type="scientific">Pedococcus bigeumensis</name>
    <dbReference type="NCBI Taxonomy" id="433644"/>
    <lineage>
        <taxon>Bacteria</taxon>
        <taxon>Bacillati</taxon>
        <taxon>Actinomycetota</taxon>
        <taxon>Actinomycetes</taxon>
        <taxon>Micrococcales</taxon>
        <taxon>Intrasporangiaceae</taxon>
        <taxon>Pedococcus</taxon>
    </lineage>
</organism>
<evidence type="ECO:0000259" key="17">
    <source>
        <dbReference type="PROSITE" id="PS50886"/>
    </source>
</evidence>
<keyword evidence="9 15" id="KW-0067">ATP-binding</keyword>
<dbReference type="Pfam" id="PF03483">
    <property type="entry name" value="B3_4"/>
    <property type="match status" value="1"/>
</dbReference>
<dbReference type="CDD" id="cd00769">
    <property type="entry name" value="PheRS_beta_core"/>
    <property type="match status" value="1"/>
</dbReference>
<dbReference type="GO" id="GO:0000049">
    <property type="term" value="F:tRNA binding"/>
    <property type="evidence" value="ECO:0007669"/>
    <property type="project" value="UniProtKB-UniRule"/>
</dbReference>
<dbReference type="Pfam" id="PF03147">
    <property type="entry name" value="FDX-ACB"/>
    <property type="match status" value="1"/>
</dbReference>
<evidence type="ECO:0000256" key="7">
    <source>
        <dbReference type="ARBA" id="ARBA00022723"/>
    </source>
</evidence>
<dbReference type="InterPro" id="IPR004532">
    <property type="entry name" value="Phe-tRNA-ligase_IIc_bsu_bact"/>
</dbReference>
<evidence type="ECO:0000256" key="14">
    <source>
        <dbReference type="ARBA" id="ARBA00049255"/>
    </source>
</evidence>
<accession>A0A502D4C5</accession>
<proteinExistence type="inferred from homology"/>
<dbReference type="HAMAP" id="MF_00283">
    <property type="entry name" value="Phe_tRNA_synth_beta1"/>
    <property type="match status" value="1"/>
</dbReference>
<dbReference type="RefSeq" id="WP_140737336.1">
    <property type="nucleotide sequence ID" value="NZ_RCZM01000001.1"/>
</dbReference>
<gene>
    <name evidence="15" type="primary">pheT</name>
    <name evidence="20" type="ORF">EAH86_04360</name>
</gene>
<dbReference type="PANTHER" id="PTHR10947">
    <property type="entry name" value="PHENYLALANYL-TRNA SYNTHETASE BETA CHAIN AND LEUCINE-RICH REPEAT-CONTAINING PROTEIN 47"/>
    <property type="match status" value="1"/>
</dbReference>
<dbReference type="Pfam" id="PF01588">
    <property type="entry name" value="tRNA_bind"/>
    <property type="match status" value="1"/>
</dbReference>
<comment type="subunit">
    <text evidence="3 15">Tetramer of two alpha and two beta subunits.</text>
</comment>
<evidence type="ECO:0000256" key="6">
    <source>
        <dbReference type="ARBA" id="ARBA00022598"/>
    </source>
</evidence>
<keyword evidence="11 16" id="KW-0694">RNA-binding</keyword>